<organism evidence="1 2">
    <name type="scientific">Candidatus Thiomargarita nelsonii</name>
    <dbReference type="NCBI Taxonomy" id="1003181"/>
    <lineage>
        <taxon>Bacteria</taxon>
        <taxon>Pseudomonadati</taxon>
        <taxon>Pseudomonadota</taxon>
        <taxon>Gammaproteobacteria</taxon>
        <taxon>Thiotrichales</taxon>
        <taxon>Thiotrichaceae</taxon>
        <taxon>Thiomargarita</taxon>
    </lineage>
</organism>
<evidence type="ECO:0000313" key="2">
    <source>
        <dbReference type="Proteomes" id="UP000030428"/>
    </source>
</evidence>
<gene>
    <name evidence="1" type="ORF">PN36_00405</name>
</gene>
<protein>
    <submittedName>
        <fullName evidence="1">Uncharacterized protein</fullName>
    </submittedName>
</protein>
<dbReference type="EMBL" id="JSZA02000001">
    <property type="protein sequence ID" value="KHD05326.1"/>
    <property type="molecule type" value="Genomic_DNA"/>
</dbReference>
<evidence type="ECO:0000313" key="1">
    <source>
        <dbReference type="EMBL" id="KHD05326.1"/>
    </source>
</evidence>
<dbReference type="Proteomes" id="UP000030428">
    <property type="component" value="Unassembled WGS sequence"/>
</dbReference>
<keyword evidence="2" id="KW-1185">Reference proteome</keyword>
<sequence>MLERYKDYLARLAALDMKLTETVGQFHLFSWLMNAVGRRCVVSPTFPTGNGKVDLHLRCGNQRGIIEVKSFVDSYQIKSDKEQAADYANNLGFDSVTIALFIPVLEEAVLEKLSTIEVVNGVGAISIKAFALIRQRVNGYNLLTGVN</sequence>
<comment type="caution">
    <text evidence="1">The sequence shown here is derived from an EMBL/GenBank/DDBJ whole genome shotgun (WGS) entry which is preliminary data.</text>
</comment>
<dbReference type="AlphaFoldDB" id="A0A0A6RND2"/>
<name>A0A0A6RND2_9GAMM</name>
<proteinExistence type="predicted"/>
<reference evidence="1 2" key="1">
    <citation type="journal article" date="2016" name="Front. Microbiol.">
        <title>Single-Cell (Meta-)Genomics of a Dimorphic Candidatus Thiomargarita nelsonii Reveals Genomic Plasticity.</title>
        <authorList>
            <person name="Flood B.E."/>
            <person name="Fliss P."/>
            <person name="Jones D.S."/>
            <person name="Dick G.J."/>
            <person name="Jain S."/>
            <person name="Kaster A.K."/>
            <person name="Winkel M."/>
            <person name="Mussmann M."/>
            <person name="Bailey J."/>
        </authorList>
    </citation>
    <scope>NUCLEOTIDE SEQUENCE [LARGE SCALE GENOMIC DNA]</scope>
    <source>
        <strain evidence="1">Hydrate Ridge</strain>
    </source>
</reference>
<accession>A0A0A6RND2</accession>